<gene>
    <name evidence="1" type="ORF">U771_26805</name>
</gene>
<proteinExistence type="predicted"/>
<name>A0ACA7PDE2_9PSED</name>
<reference evidence="1 2" key="1">
    <citation type="journal article" date="2014" name="Genome Announc.">
        <title>Complete Genome Sequence of Pseudomonas sp. Strain TKP, Isolated from a gamma-Hexachlorocyclohexane-Degrading Mixed Culture.</title>
        <authorList>
            <person name="Ohtsubo Y."/>
            <person name="Kishida K."/>
            <person name="Sato T."/>
            <person name="Tabata M."/>
            <person name="Kawasumi T."/>
            <person name="Ogura Y."/>
            <person name="Hayashi T."/>
            <person name="Tsuda M."/>
            <person name="Nagata Y."/>
        </authorList>
    </citation>
    <scope>NUCLEOTIDE SEQUENCE [LARGE SCALE GENOMIC DNA]</scope>
    <source>
        <strain evidence="1 2">TKP</strain>
    </source>
</reference>
<sequence>MSYAIGALITLLLMGAVMITTYFTEAFKVTLVFGVPFLLILSAVYYGFFRKGRAKASNRALA</sequence>
<evidence type="ECO:0000313" key="2">
    <source>
        <dbReference type="Proteomes" id="UP000018725"/>
    </source>
</evidence>
<evidence type="ECO:0000313" key="1">
    <source>
        <dbReference type="EMBL" id="AHC37839.1"/>
    </source>
</evidence>
<accession>A0ACA7PDE2</accession>
<dbReference type="EMBL" id="CP006852">
    <property type="protein sequence ID" value="AHC37839.1"/>
    <property type="molecule type" value="Genomic_DNA"/>
</dbReference>
<organism evidence="1 2">
    <name type="scientific">Pseudomonas gorinensis</name>
    <dbReference type="NCBI Taxonomy" id="3240790"/>
    <lineage>
        <taxon>Bacteria</taxon>
        <taxon>Pseudomonadati</taxon>
        <taxon>Pseudomonadota</taxon>
        <taxon>Gammaproteobacteria</taxon>
        <taxon>Pseudomonadales</taxon>
        <taxon>Pseudomonadaceae</taxon>
        <taxon>Pseudomonas</taxon>
    </lineage>
</organism>
<dbReference type="Proteomes" id="UP000018725">
    <property type="component" value="Chromosome"/>
</dbReference>
<protein>
    <submittedName>
        <fullName evidence="1">Uncharacterized protein</fullName>
    </submittedName>
</protein>
<keyword evidence="2" id="KW-1185">Reference proteome</keyword>